<dbReference type="Proteomes" id="UP000037460">
    <property type="component" value="Unassembled WGS sequence"/>
</dbReference>
<name>A0A0M0K927_9EUKA</name>
<evidence type="ECO:0000313" key="3">
    <source>
        <dbReference type="EMBL" id="KOO35330.1"/>
    </source>
</evidence>
<dbReference type="EMBL" id="JWZX01003112">
    <property type="protein sequence ID" value="KOO24250.1"/>
    <property type="molecule type" value="Genomic_DNA"/>
</dbReference>
<evidence type="ECO:0000259" key="1">
    <source>
        <dbReference type="Pfam" id="PF11822"/>
    </source>
</evidence>
<dbReference type="PANTHER" id="PTHR20946:SF0">
    <property type="entry name" value="SANT AND BTB DOMAIN REGULATOR OF CLASS SWITCH RECOMBINATION"/>
    <property type="match status" value="1"/>
</dbReference>
<dbReference type="InterPro" id="IPR011333">
    <property type="entry name" value="SKP1/BTB/POZ_sf"/>
</dbReference>
<gene>
    <name evidence="2" type="ORF">Ctob_001247</name>
    <name evidence="3" type="ORF">Ctob_009754</name>
</gene>
<evidence type="ECO:0000313" key="4">
    <source>
        <dbReference type="Proteomes" id="UP000037460"/>
    </source>
</evidence>
<dbReference type="Pfam" id="PF11822">
    <property type="entry name" value="BTB_SANBR"/>
    <property type="match status" value="1"/>
</dbReference>
<protein>
    <recommendedName>
        <fullName evidence="1">SANT and BTB domain-containing protein</fullName>
    </recommendedName>
</protein>
<dbReference type="PANTHER" id="PTHR20946">
    <property type="entry name" value="SANT AND BTB DOMAIN REGULATOR OF CLASS SWITCH RECOMBINATION"/>
    <property type="match status" value="1"/>
</dbReference>
<dbReference type="InterPro" id="IPR045902">
    <property type="entry name" value="SANBR-like"/>
</dbReference>
<comment type="caution">
    <text evidence="3">The sequence shown here is derived from an EMBL/GenBank/DDBJ whole genome shotgun (WGS) entry which is preliminary data.</text>
</comment>
<reference evidence="4" key="2">
    <citation type="journal article" date="2015" name="PLoS Genet.">
        <title>Genome Sequence and Transcriptome Analyses of Chrysochromulina tobin: Metabolic Tools for Enhanced Algal Fitness in the Prominent Order Prymnesiales (Haptophyceae).</title>
        <authorList>
            <person name="Hovde B.T."/>
            <person name="Deodato C.R."/>
            <person name="Hunsperger H.M."/>
            <person name="Ryken S.A."/>
            <person name="Yost W."/>
            <person name="Jha R.K."/>
            <person name="Patterson J."/>
            <person name="Monnat R.J. Jr."/>
            <person name="Barlow S.B."/>
            <person name="Starkenburg S.R."/>
            <person name="Cattolico R.A."/>
        </authorList>
    </citation>
    <scope>NUCLEOTIDE SEQUENCE</scope>
    <source>
        <strain evidence="4">CCMP291</strain>
    </source>
</reference>
<dbReference type="EMBL" id="JWZX01000910">
    <property type="protein sequence ID" value="KOO35330.1"/>
    <property type="molecule type" value="Genomic_DNA"/>
</dbReference>
<sequence length="213" mass="24358">MAYFAPYLGDDRRVDEIDISVHCDVHIFEWLMEYIHQPAKPPILDAGSVISVLISADFLQMKPLTKHCIEFLRGALAEVLRLPIDLSCVSDNLLGELALHLEADEIERLRDKKDKIASRLYTRKLEAHLADEANTLHRCAFCSRIFTPAQRNWEQCPRAPPLLDFRGNVIAEHVPNRQWDVHRAFPVCELDMCAPATARRSRRPAHSSPDDDL</sequence>
<dbReference type="AlphaFoldDB" id="A0A0M0K927"/>
<dbReference type="OrthoDB" id="550012at2759"/>
<reference evidence="3" key="1">
    <citation type="submission" date="2014-12" db="EMBL/GenBank/DDBJ databases">
        <title>Draft genome of the oleaginous, mixotrophic haptophyte, Chrysochromulina tobin.</title>
        <authorList>
            <person name="Hovde B.T."/>
            <person name="Starkenburg S.R."/>
            <person name="Cattolico R.A."/>
        </authorList>
    </citation>
    <scope>NUCLEOTIDE SEQUENCE</scope>
    <source>
        <strain evidence="3">CCMP291</strain>
    </source>
</reference>
<organism evidence="3 4">
    <name type="scientific">Chrysochromulina tobinii</name>
    <dbReference type="NCBI Taxonomy" id="1460289"/>
    <lineage>
        <taxon>Eukaryota</taxon>
        <taxon>Haptista</taxon>
        <taxon>Haptophyta</taxon>
        <taxon>Prymnesiophyceae</taxon>
        <taxon>Prymnesiales</taxon>
        <taxon>Chrysochromulinaceae</taxon>
        <taxon>Chrysochromulina</taxon>
    </lineage>
</organism>
<accession>A0A0M0K927</accession>
<feature type="domain" description="SANT and BTB" evidence="1">
    <location>
        <begin position="1"/>
        <end position="69"/>
    </location>
</feature>
<keyword evidence="4" id="KW-1185">Reference proteome</keyword>
<evidence type="ECO:0000313" key="2">
    <source>
        <dbReference type="EMBL" id="KOO24250.1"/>
    </source>
</evidence>
<dbReference type="InterPro" id="IPR021777">
    <property type="entry name" value="SANBR_BTB"/>
</dbReference>
<dbReference type="SUPFAM" id="SSF54695">
    <property type="entry name" value="POZ domain"/>
    <property type="match status" value="1"/>
</dbReference>
<proteinExistence type="predicted"/>